<dbReference type="Gene3D" id="1.20.1600.10">
    <property type="entry name" value="Outer membrane efflux proteins (OEP)"/>
    <property type="match status" value="1"/>
</dbReference>
<comment type="similarity">
    <text evidence="1 2">Belongs to the outer membrane factor (OMF) (TC 1.B.17) family.</text>
</comment>
<dbReference type="InterPro" id="IPR003423">
    <property type="entry name" value="OMP_efflux"/>
</dbReference>
<evidence type="ECO:0000313" key="5">
    <source>
        <dbReference type="Proteomes" id="UP000676409"/>
    </source>
</evidence>
<accession>A0A975G4M1</accession>
<feature type="chain" id="PRO_5038172037" evidence="2">
    <location>
        <begin position="23"/>
        <end position="491"/>
    </location>
</feature>
<evidence type="ECO:0000256" key="3">
    <source>
        <dbReference type="SAM" id="Coils"/>
    </source>
</evidence>
<name>A0A975G4M1_9CAUL</name>
<keyword evidence="2" id="KW-0812">Transmembrane</keyword>
<evidence type="ECO:0000256" key="1">
    <source>
        <dbReference type="ARBA" id="ARBA00007613"/>
    </source>
</evidence>
<keyword evidence="2" id="KW-0472">Membrane</keyword>
<dbReference type="SUPFAM" id="SSF56954">
    <property type="entry name" value="Outer membrane efflux proteins (OEP)"/>
    <property type="match status" value="1"/>
</dbReference>
<feature type="coiled-coil region" evidence="3">
    <location>
        <begin position="387"/>
        <end position="428"/>
    </location>
</feature>
<dbReference type="Pfam" id="PF02321">
    <property type="entry name" value="OEP"/>
    <property type="match status" value="2"/>
</dbReference>
<keyword evidence="2" id="KW-0732">Signal</keyword>
<dbReference type="RefSeq" id="WP_211940539.1">
    <property type="nucleotide sequence ID" value="NZ_CP073078.1"/>
</dbReference>
<gene>
    <name evidence="4" type="ORF">KCG34_11795</name>
</gene>
<keyword evidence="2" id="KW-0449">Lipoprotein</keyword>
<keyword evidence="2" id="KW-1134">Transmembrane beta strand</keyword>
<proteinExistence type="inferred from homology"/>
<dbReference type="PANTHER" id="PTHR30203">
    <property type="entry name" value="OUTER MEMBRANE CATION EFFLUX PROTEIN"/>
    <property type="match status" value="1"/>
</dbReference>
<dbReference type="InterPro" id="IPR010131">
    <property type="entry name" value="MdtP/NodT-like"/>
</dbReference>
<dbReference type="KEGG" id="caul:KCG34_11795"/>
<dbReference type="EMBL" id="CP073078">
    <property type="protein sequence ID" value="QUD90488.1"/>
    <property type="molecule type" value="Genomic_DNA"/>
</dbReference>
<protein>
    <submittedName>
        <fullName evidence="4">TolC family protein</fullName>
    </submittedName>
</protein>
<dbReference type="NCBIfam" id="TIGR01845">
    <property type="entry name" value="outer_NodT"/>
    <property type="match status" value="1"/>
</dbReference>
<organism evidence="4 5">
    <name type="scientific">Phenylobacterium montanum</name>
    <dbReference type="NCBI Taxonomy" id="2823693"/>
    <lineage>
        <taxon>Bacteria</taxon>
        <taxon>Pseudomonadati</taxon>
        <taxon>Pseudomonadota</taxon>
        <taxon>Alphaproteobacteria</taxon>
        <taxon>Caulobacterales</taxon>
        <taxon>Caulobacteraceae</taxon>
        <taxon>Phenylobacterium</taxon>
    </lineage>
</organism>
<dbReference type="GO" id="GO:0015562">
    <property type="term" value="F:efflux transmembrane transporter activity"/>
    <property type="evidence" value="ECO:0007669"/>
    <property type="project" value="InterPro"/>
</dbReference>
<dbReference type="Gene3D" id="2.20.200.10">
    <property type="entry name" value="Outer membrane efflux proteins (OEP)"/>
    <property type="match status" value="1"/>
</dbReference>
<dbReference type="GO" id="GO:0005886">
    <property type="term" value="C:plasma membrane"/>
    <property type="evidence" value="ECO:0007669"/>
    <property type="project" value="UniProtKB-SubCell"/>
</dbReference>
<comment type="subcellular location">
    <subcellularLocation>
        <location evidence="2">Cell membrane</location>
        <topology evidence="2">Lipid-anchor</topology>
    </subcellularLocation>
</comment>
<reference evidence="4" key="1">
    <citation type="submission" date="2021-04" db="EMBL/GenBank/DDBJ databases">
        <title>The complete genome sequence of Caulobacter sp. S6.</title>
        <authorList>
            <person name="Tang Y."/>
            <person name="Ouyang W."/>
            <person name="Liu Q."/>
            <person name="Huang B."/>
            <person name="Guo Z."/>
            <person name="Lei P."/>
        </authorList>
    </citation>
    <scope>NUCLEOTIDE SEQUENCE</scope>
    <source>
        <strain evidence="4">S6</strain>
    </source>
</reference>
<keyword evidence="3" id="KW-0175">Coiled coil</keyword>
<sequence>MTLARKALRTAPALLLALLAGACAVGPDYQRPDLKLTAAYHAAAPAAASAPVELETWWRAFGDPELVRVVERAQAQNLDIEQARARILQSRALARAAGAALLPQAAASGNAARTGQSLQSPIGEIGGHLPGFQRDFDEATLGVGASWEIDLFGGLRRQHEAALANAKASEARAAAVRLSVTADAADAYLQARAFQARLDVARRQEKTQADLVDLLNRRVGQGVSPEREQHQAQALLEQVRASIPPLVSGLEAELNRLDVLMDAQPGSWRAELEAPADLPAAPTLSIAEGPGELLRRRPDVLAAEQKLVAANAGIGAAIADYYPKVSISGLLGVDSMDAGSLFAGRALEHQIAGGLRWRLFDFGRIDAEVAEAEGAKAEALAAWRQSVLRATEEVEDAVTDLAQQQARAQALTRQIDQLKAARDQAEQAYEGGVISLTDVRDADRDLLSASDQLVQARAGAARAAVAAYRALGGGWRPEASLQVAANSGVRH</sequence>
<evidence type="ECO:0000256" key="2">
    <source>
        <dbReference type="RuleBase" id="RU362097"/>
    </source>
</evidence>
<feature type="signal peptide" evidence="2">
    <location>
        <begin position="1"/>
        <end position="22"/>
    </location>
</feature>
<evidence type="ECO:0000313" key="4">
    <source>
        <dbReference type="EMBL" id="QUD90488.1"/>
    </source>
</evidence>
<dbReference type="AlphaFoldDB" id="A0A975G4M1"/>
<dbReference type="PANTHER" id="PTHR30203:SF25">
    <property type="entry name" value="OUTER MEMBRANE PROTEIN-RELATED"/>
    <property type="match status" value="1"/>
</dbReference>
<keyword evidence="2" id="KW-0564">Palmitate</keyword>
<dbReference type="Proteomes" id="UP000676409">
    <property type="component" value="Chromosome"/>
</dbReference>
<keyword evidence="5" id="KW-1185">Reference proteome</keyword>
<dbReference type="PROSITE" id="PS51257">
    <property type="entry name" value="PROKAR_LIPOPROTEIN"/>
    <property type="match status" value="1"/>
</dbReference>